<evidence type="ECO:0000313" key="7">
    <source>
        <dbReference type="Proteomes" id="UP000094960"/>
    </source>
</evidence>
<dbReference type="SUPFAM" id="SSF51735">
    <property type="entry name" value="NAD(P)-binding Rossmann-fold domains"/>
    <property type="match status" value="1"/>
</dbReference>
<evidence type="ECO:0000313" key="6">
    <source>
        <dbReference type="EMBL" id="AOR36490.1"/>
    </source>
</evidence>
<keyword evidence="7" id="KW-1185">Reference proteome</keyword>
<dbReference type="SMART" id="SM00822">
    <property type="entry name" value="PKS_KR"/>
    <property type="match status" value="1"/>
</dbReference>
<dbReference type="KEGG" id="spun:BFF78_40380"/>
<sequence>MSRTFLITGVSSGLGRAFATAALEAGHTVIGTVRNPDQIAAFEQFAPGRAHARVLDVTDTDAVAPTVAAVEAEVGPIDVLVNNAGYGVEGTFEETPPATFRHQFDVNVFGVIAVTQAVLPRMRERRAGHILFVTSMGGLRAFPGLAAYHGSKFAVEGIAATLALEVAPFGIHVTAIEPGSFRTDWAGRSMHRVESTIADYDPIFAPIRQRRLDMSGQQLGDPAQAGRALLAIVEAEKPPTHLILGSDALRLVADARSAFDAETAAWNELSKSTDYPDGEQIAGRRLGVRPVRDPAG</sequence>
<accession>A0A1D7YLQ7</accession>
<name>A0A1D7YLQ7_9ACTN</name>
<dbReference type="Gene3D" id="3.40.50.720">
    <property type="entry name" value="NAD(P)-binding Rossmann-like Domain"/>
    <property type="match status" value="1"/>
</dbReference>
<dbReference type="CDD" id="cd05374">
    <property type="entry name" value="17beta-HSD-like_SDR_c"/>
    <property type="match status" value="1"/>
</dbReference>
<dbReference type="PANTHER" id="PTHR43976:SF16">
    <property type="entry name" value="SHORT-CHAIN DEHYDROGENASE_REDUCTASE FAMILY PROTEIN"/>
    <property type="match status" value="1"/>
</dbReference>
<evidence type="ECO:0000259" key="5">
    <source>
        <dbReference type="SMART" id="SM00822"/>
    </source>
</evidence>
<dbReference type="Proteomes" id="UP000094960">
    <property type="component" value="Chromosome"/>
</dbReference>
<dbReference type="GO" id="GO:0016491">
    <property type="term" value="F:oxidoreductase activity"/>
    <property type="evidence" value="ECO:0007669"/>
    <property type="project" value="UniProtKB-KW"/>
</dbReference>
<dbReference type="NCBIfam" id="NF004824">
    <property type="entry name" value="PRK06180.1"/>
    <property type="match status" value="1"/>
</dbReference>
<dbReference type="InterPro" id="IPR002347">
    <property type="entry name" value="SDR_fam"/>
</dbReference>
<feature type="domain" description="Ketoreductase" evidence="5">
    <location>
        <begin position="3"/>
        <end position="179"/>
    </location>
</feature>
<proteinExistence type="inferred from homology"/>
<dbReference type="EMBL" id="CP017248">
    <property type="protein sequence ID" value="AOR36490.1"/>
    <property type="molecule type" value="Genomic_DNA"/>
</dbReference>
<comment type="similarity">
    <text evidence="1 3">Belongs to the short-chain dehydrogenases/reductases (SDR) family.</text>
</comment>
<dbReference type="Pfam" id="PF00106">
    <property type="entry name" value="adh_short"/>
    <property type="match status" value="1"/>
</dbReference>
<feature type="region of interest" description="Disordered" evidence="4">
    <location>
        <begin position="271"/>
        <end position="296"/>
    </location>
</feature>
<dbReference type="PANTHER" id="PTHR43976">
    <property type="entry name" value="SHORT CHAIN DEHYDROGENASE"/>
    <property type="match status" value="1"/>
</dbReference>
<dbReference type="RefSeq" id="WP_069783000.1">
    <property type="nucleotide sequence ID" value="NZ_CP017248.1"/>
</dbReference>
<evidence type="ECO:0000256" key="4">
    <source>
        <dbReference type="SAM" id="MobiDB-lite"/>
    </source>
</evidence>
<evidence type="ECO:0000256" key="1">
    <source>
        <dbReference type="ARBA" id="ARBA00006484"/>
    </source>
</evidence>
<evidence type="ECO:0000256" key="2">
    <source>
        <dbReference type="ARBA" id="ARBA00023002"/>
    </source>
</evidence>
<reference evidence="7" key="1">
    <citation type="submission" date="2016-09" db="EMBL/GenBank/DDBJ databases">
        <title>Streptomyces puniciscabiei strain:TW1S1 Genome sequencing and assembly.</title>
        <authorList>
            <person name="Kim M.-K."/>
            <person name="Kim S.B."/>
        </authorList>
    </citation>
    <scope>NUCLEOTIDE SEQUENCE [LARGE SCALE GENOMIC DNA]</scope>
    <source>
        <strain evidence="7">TW1S1</strain>
    </source>
</reference>
<dbReference type="AlphaFoldDB" id="A0A1D7YLQ7"/>
<gene>
    <name evidence="6" type="ORF">BFF78_40380</name>
</gene>
<dbReference type="PRINTS" id="PR00080">
    <property type="entry name" value="SDRFAMILY"/>
</dbReference>
<organism evidence="6 7">
    <name type="scientific">Streptomyces fodineus</name>
    <dbReference type="NCBI Taxonomy" id="1904616"/>
    <lineage>
        <taxon>Bacteria</taxon>
        <taxon>Bacillati</taxon>
        <taxon>Actinomycetota</taxon>
        <taxon>Actinomycetes</taxon>
        <taxon>Kitasatosporales</taxon>
        <taxon>Streptomycetaceae</taxon>
        <taxon>Streptomyces</taxon>
    </lineage>
</organism>
<dbReference type="InterPro" id="IPR057326">
    <property type="entry name" value="KR_dom"/>
</dbReference>
<dbReference type="InterPro" id="IPR051911">
    <property type="entry name" value="SDR_oxidoreductase"/>
</dbReference>
<keyword evidence="2" id="KW-0560">Oxidoreductase</keyword>
<evidence type="ECO:0000256" key="3">
    <source>
        <dbReference type="RuleBase" id="RU000363"/>
    </source>
</evidence>
<dbReference type="PRINTS" id="PR00081">
    <property type="entry name" value="GDHRDH"/>
</dbReference>
<protein>
    <submittedName>
        <fullName evidence="6">Short-chain dehydrogenase/reductase</fullName>
    </submittedName>
</protein>
<dbReference type="InterPro" id="IPR036291">
    <property type="entry name" value="NAD(P)-bd_dom_sf"/>
</dbReference>